<evidence type="ECO:0000313" key="1">
    <source>
        <dbReference type="EMBL" id="MBB4931072.1"/>
    </source>
</evidence>
<dbReference type="Proteomes" id="UP000523007">
    <property type="component" value="Unassembled WGS sequence"/>
</dbReference>
<reference evidence="1 2" key="1">
    <citation type="submission" date="2020-08" db="EMBL/GenBank/DDBJ databases">
        <title>Sequencing the genomes of 1000 actinobacteria strains.</title>
        <authorList>
            <person name="Klenk H.-P."/>
        </authorList>
    </citation>
    <scope>NUCLEOTIDE SEQUENCE [LARGE SCALE GENOMIC DNA]</scope>
    <source>
        <strain evidence="1 2">DSM 102030</strain>
    </source>
</reference>
<keyword evidence="2" id="KW-1185">Reference proteome</keyword>
<accession>A0A7W7RFQ0</accession>
<sequence>MQDADLATYALVPGQQVRARVLEHFPWGVMVRIVGHERAGASVDFMAMDRPSGAPRSLPPEFPPVGAEVTAVVQEVRRWEGRSWVRLSLRAADLAALHWRCDLCMTTTTLSPGGDGLTLEVRSAGGPESHTVVAHRACLLDALHPDSLERARAERVGLH</sequence>
<dbReference type="EMBL" id="JACHJT010000001">
    <property type="protein sequence ID" value="MBB4931072.1"/>
    <property type="molecule type" value="Genomic_DNA"/>
</dbReference>
<dbReference type="AlphaFoldDB" id="A0A7W7RFQ0"/>
<proteinExistence type="predicted"/>
<evidence type="ECO:0000313" key="2">
    <source>
        <dbReference type="Proteomes" id="UP000523007"/>
    </source>
</evidence>
<name>A0A7W7RFQ0_9ACTN</name>
<organism evidence="1 2">
    <name type="scientific">Lipingzhangella halophila</name>
    <dbReference type="NCBI Taxonomy" id="1783352"/>
    <lineage>
        <taxon>Bacteria</taxon>
        <taxon>Bacillati</taxon>
        <taxon>Actinomycetota</taxon>
        <taxon>Actinomycetes</taxon>
        <taxon>Streptosporangiales</taxon>
        <taxon>Nocardiopsidaceae</taxon>
        <taxon>Lipingzhangella</taxon>
    </lineage>
</organism>
<comment type="caution">
    <text evidence="1">The sequence shown here is derived from an EMBL/GenBank/DDBJ whole genome shotgun (WGS) entry which is preliminary data.</text>
</comment>
<dbReference type="RefSeq" id="WP_184576701.1">
    <property type="nucleotide sequence ID" value="NZ_JACHJT010000001.1"/>
</dbReference>
<protein>
    <submittedName>
        <fullName evidence="1">Uncharacterized protein</fullName>
    </submittedName>
</protein>
<gene>
    <name evidence="1" type="ORF">F4561_001892</name>
</gene>